<dbReference type="Proteomes" id="UP000805193">
    <property type="component" value="Unassembled WGS sequence"/>
</dbReference>
<name>A0AC60NXB7_IXOPE</name>
<comment type="caution">
    <text evidence="1">The sequence shown here is derived from an EMBL/GenBank/DDBJ whole genome shotgun (WGS) entry which is preliminary data.</text>
</comment>
<keyword evidence="2" id="KW-1185">Reference proteome</keyword>
<gene>
    <name evidence="1" type="ORF">HPB47_011137</name>
</gene>
<dbReference type="EMBL" id="JABSTQ010011408">
    <property type="protein sequence ID" value="KAG0411732.1"/>
    <property type="molecule type" value="Genomic_DNA"/>
</dbReference>
<sequence>MSKLANNGCAQRMYKYVQDFLTNRTPSLNMPHEATPTFYLNRGTPQASIISPTLFSLAMADLPRYLNEIPDLQHSIYAVDITLWTAQGNPGQIKGTLQRGRDAVKVYTSTIGLTLYPSKTQLLVTSSKKGPEPDRKLIKIKLQDKEIQQVDQIKILGVVFRFNGKLEGSLNRLHAQINQIAHTIQRTTNHRTALKEHNLLLIIDAFVISRLLYTLLYLTAICTQIKKLEASLLKLYRLALGVPGHASSERLLNTGTFNTITERIQMHKDGPRANDFADTRYQHGLTFPNPIPPPPWKSANHNVTVELLPKNMHPDNNPETRKLRAKAHEKRIRYLHETDQDTYFADASHQVTHGKITIVNTRITPKPSQNPRRSTIWKNTPSPKP</sequence>
<evidence type="ECO:0000313" key="2">
    <source>
        <dbReference type="Proteomes" id="UP000805193"/>
    </source>
</evidence>
<reference evidence="1 2" key="1">
    <citation type="journal article" date="2020" name="Cell">
        <title>Large-Scale Comparative Analyses of Tick Genomes Elucidate Their Genetic Diversity and Vector Capacities.</title>
        <authorList>
            <consortium name="Tick Genome and Microbiome Consortium (TIGMIC)"/>
            <person name="Jia N."/>
            <person name="Wang J."/>
            <person name="Shi W."/>
            <person name="Du L."/>
            <person name="Sun Y."/>
            <person name="Zhan W."/>
            <person name="Jiang J.F."/>
            <person name="Wang Q."/>
            <person name="Zhang B."/>
            <person name="Ji P."/>
            <person name="Bell-Sakyi L."/>
            <person name="Cui X.M."/>
            <person name="Yuan T.T."/>
            <person name="Jiang B.G."/>
            <person name="Yang W.F."/>
            <person name="Lam T.T."/>
            <person name="Chang Q.C."/>
            <person name="Ding S.J."/>
            <person name="Wang X.J."/>
            <person name="Zhu J.G."/>
            <person name="Ruan X.D."/>
            <person name="Zhao L."/>
            <person name="Wei J.T."/>
            <person name="Ye R.Z."/>
            <person name="Que T.C."/>
            <person name="Du C.H."/>
            <person name="Zhou Y.H."/>
            <person name="Cheng J.X."/>
            <person name="Dai P.F."/>
            <person name="Guo W.B."/>
            <person name="Han X.H."/>
            <person name="Huang E.J."/>
            <person name="Li L.F."/>
            <person name="Wei W."/>
            <person name="Gao Y.C."/>
            <person name="Liu J.Z."/>
            <person name="Shao H.Z."/>
            <person name="Wang X."/>
            <person name="Wang C.C."/>
            <person name="Yang T.C."/>
            <person name="Huo Q.B."/>
            <person name="Li W."/>
            <person name="Chen H.Y."/>
            <person name="Chen S.E."/>
            <person name="Zhou L.G."/>
            <person name="Ni X.B."/>
            <person name="Tian J.H."/>
            <person name="Sheng Y."/>
            <person name="Liu T."/>
            <person name="Pan Y.S."/>
            <person name="Xia L.Y."/>
            <person name="Li J."/>
            <person name="Zhao F."/>
            <person name="Cao W.C."/>
        </authorList>
    </citation>
    <scope>NUCLEOTIDE SEQUENCE [LARGE SCALE GENOMIC DNA]</scope>
    <source>
        <strain evidence="1">Iper-2018</strain>
    </source>
</reference>
<accession>A0AC60NXB7</accession>
<proteinExistence type="predicted"/>
<protein>
    <submittedName>
        <fullName evidence="1">Uncharacterized protein</fullName>
    </submittedName>
</protein>
<organism evidence="1 2">
    <name type="scientific">Ixodes persulcatus</name>
    <name type="common">Taiga tick</name>
    <dbReference type="NCBI Taxonomy" id="34615"/>
    <lineage>
        <taxon>Eukaryota</taxon>
        <taxon>Metazoa</taxon>
        <taxon>Ecdysozoa</taxon>
        <taxon>Arthropoda</taxon>
        <taxon>Chelicerata</taxon>
        <taxon>Arachnida</taxon>
        <taxon>Acari</taxon>
        <taxon>Parasitiformes</taxon>
        <taxon>Ixodida</taxon>
        <taxon>Ixodoidea</taxon>
        <taxon>Ixodidae</taxon>
        <taxon>Ixodinae</taxon>
        <taxon>Ixodes</taxon>
    </lineage>
</organism>
<evidence type="ECO:0000313" key="1">
    <source>
        <dbReference type="EMBL" id="KAG0411732.1"/>
    </source>
</evidence>